<dbReference type="Pfam" id="PF14543">
    <property type="entry name" value="TAXi_N"/>
    <property type="match status" value="1"/>
</dbReference>
<keyword evidence="2" id="KW-0812">Transmembrane</keyword>
<dbReference type="InterPro" id="IPR033121">
    <property type="entry name" value="PEPTIDASE_A1"/>
</dbReference>
<comment type="caution">
    <text evidence="4">The sequence shown here is derived from an EMBL/GenBank/DDBJ whole genome shotgun (WGS) entry which is preliminary data.</text>
</comment>
<evidence type="ECO:0000259" key="3">
    <source>
        <dbReference type="PROSITE" id="PS51767"/>
    </source>
</evidence>
<accession>A0A2U1Q6E3</accession>
<comment type="similarity">
    <text evidence="1">Belongs to the peptidase A1 family.</text>
</comment>
<evidence type="ECO:0000313" key="4">
    <source>
        <dbReference type="EMBL" id="PWA93579.1"/>
    </source>
</evidence>
<feature type="domain" description="Peptidase A1" evidence="3">
    <location>
        <begin position="95"/>
        <end position="455"/>
    </location>
</feature>
<name>A0A2U1Q6E3_ARTAN</name>
<gene>
    <name evidence="4" type="ORF">CTI12_AA053950</name>
</gene>
<dbReference type="Gene3D" id="2.40.70.10">
    <property type="entry name" value="Acid Proteases"/>
    <property type="match status" value="2"/>
</dbReference>
<keyword evidence="5" id="KW-1185">Reference proteome</keyword>
<feature type="transmembrane region" description="Helical" evidence="2">
    <location>
        <begin position="25"/>
        <end position="44"/>
    </location>
</feature>
<dbReference type="EMBL" id="PKPP01000375">
    <property type="protein sequence ID" value="PWA93579.1"/>
    <property type="molecule type" value="Genomic_DNA"/>
</dbReference>
<dbReference type="PANTHER" id="PTHR47965:SF63">
    <property type="entry name" value="OS01G0937200 PROTEIN"/>
    <property type="match status" value="1"/>
</dbReference>
<feature type="transmembrane region" description="Helical" evidence="2">
    <location>
        <begin position="56"/>
        <end position="72"/>
    </location>
</feature>
<dbReference type="InterPro" id="IPR021109">
    <property type="entry name" value="Peptidase_aspartic_dom_sf"/>
</dbReference>
<keyword evidence="2" id="KW-0472">Membrane</keyword>
<dbReference type="AlphaFoldDB" id="A0A2U1Q6E3"/>
<dbReference type="InterPro" id="IPR032799">
    <property type="entry name" value="TAXi_C"/>
</dbReference>
<dbReference type="OrthoDB" id="1258937at2759"/>
<dbReference type="GO" id="GO:0006508">
    <property type="term" value="P:proteolysis"/>
    <property type="evidence" value="ECO:0007669"/>
    <property type="project" value="InterPro"/>
</dbReference>
<evidence type="ECO:0000256" key="1">
    <source>
        <dbReference type="ARBA" id="ARBA00007447"/>
    </source>
</evidence>
<protein>
    <submittedName>
        <fullName evidence="4">Aspartic peptidase A1 family</fullName>
    </submittedName>
</protein>
<dbReference type="PANTHER" id="PTHR47965">
    <property type="entry name" value="ASPARTYL PROTEASE-RELATED"/>
    <property type="match status" value="1"/>
</dbReference>
<dbReference type="GO" id="GO:0004190">
    <property type="term" value="F:aspartic-type endopeptidase activity"/>
    <property type="evidence" value="ECO:0007669"/>
    <property type="project" value="InterPro"/>
</dbReference>
<dbReference type="STRING" id="35608.A0A2U1Q6E3"/>
<evidence type="ECO:0000313" key="5">
    <source>
        <dbReference type="Proteomes" id="UP000245207"/>
    </source>
</evidence>
<dbReference type="InterPro" id="IPR032861">
    <property type="entry name" value="TAXi_N"/>
</dbReference>
<proteinExistence type="inferred from homology"/>
<reference evidence="4 5" key="1">
    <citation type="journal article" date="2018" name="Mol. Plant">
        <title>The genome of Artemisia annua provides insight into the evolution of Asteraceae family and artemisinin biosynthesis.</title>
        <authorList>
            <person name="Shen Q."/>
            <person name="Zhang L."/>
            <person name="Liao Z."/>
            <person name="Wang S."/>
            <person name="Yan T."/>
            <person name="Shi P."/>
            <person name="Liu M."/>
            <person name="Fu X."/>
            <person name="Pan Q."/>
            <person name="Wang Y."/>
            <person name="Lv Z."/>
            <person name="Lu X."/>
            <person name="Zhang F."/>
            <person name="Jiang W."/>
            <person name="Ma Y."/>
            <person name="Chen M."/>
            <person name="Hao X."/>
            <person name="Li L."/>
            <person name="Tang Y."/>
            <person name="Lv G."/>
            <person name="Zhou Y."/>
            <person name="Sun X."/>
            <person name="Brodelius P.E."/>
            <person name="Rose J.K.C."/>
            <person name="Tang K."/>
        </authorList>
    </citation>
    <scope>NUCLEOTIDE SEQUENCE [LARGE SCALE GENOMIC DNA]</scope>
    <source>
        <strain evidence="5">cv. Huhao1</strain>
        <tissue evidence="4">Leaf</tissue>
    </source>
</reference>
<dbReference type="SUPFAM" id="SSF50630">
    <property type="entry name" value="Acid proteases"/>
    <property type="match status" value="1"/>
</dbReference>
<dbReference type="Proteomes" id="UP000245207">
    <property type="component" value="Unassembled WGS sequence"/>
</dbReference>
<keyword evidence="2" id="KW-1133">Transmembrane helix</keyword>
<organism evidence="4 5">
    <name type="scientific">Artemisia annua</name>
    <name type="common">Sweet wormwood</name>
    <dbReference type="NCBI Taxonomy" id="35608"/>
    <lineage>
        <taxon>Eukaryota</taxon>
        <taxon>Viridiplantae</taxon>
        <taxon>Streptophyta</taxon>
        <taxon>Embryophyta</taxon>
        <taxon>Tracheophyta</taxon>
        <taxon>Spermatophyta</taxon>
        <taxon>Magnoliopsida</taxon>
        <taxon>eudicotyledons</taxon>
        <taxon>Gunneridae</taxon>
        <taxon>Pentapetalae</taxon>
        <taxon>asterids</taxon>
        <taxon>campanulids</taxon>
        <taxon>Asterales</taxon>
        <taxon>Asteraceae</taxon>
        <taxon>Asteroideae</taxon>
        <taxon>Anthemideae</taxon>
        <taxon>Artemisiinae</taxon>
        <taxon>Artemisia</taxon>
    </lineage>
</organism>
<sequence>MITCNLTFYNLSRKLSITQSKFSTFDYIILSTLPFIITFISLLYNNYKKIKKMHHLKILFFITLSLFHNVLSQSSPFNSSVIPIKKDASTSLHKVSGSFRIPRDDGYNLLVDLGAPFLWRDCVLNNPPNVACGLEEGCRFPVRCDNPLCKEARSYDVDPTCPPLSIADKYGCGICAVNPYNPISKVCKLSQLTTDLVTVYSTDGRNPTWGARFPFGTEMVISCAPKNILPSFPNDVHGVVAFSWSSLAFPKQIKDPDVADKFALCLATTSSAVGVSFLGDGPFYFTNLPKVDLRSFLSYTPMIRKDSKSLGFYIHLNQILVKGAPVALPTLKSQSVKLSTIMPYTSLRSDIYKAFVTSFSKAAANIPTVNAVKPFSLCFKSSAISSVPKIDLETESGKIWTIYKENSVKDVGNGVSCLAFVDGGSKVKDGIVIGTYQMENNFLYFDLVNQKLGFSSSLLARGTSCGSFNFTELPRTN</sequence>
<dbReference type="Pfam" id="PF14541">
    <property type="entry name" value="TAXi_C"/>
    <property type="match status" value="1"/>
</dbReference>
<dbReference type="InterPro" id="IPR001461">
    <property type="entry name" value="Aspartic_peptidase_A1"/>
</dbReference>
<dbReference type="PROSITE" id="PS51767">
    <property type="entry name" value="PEPTIDASE_A1"/>
    <property type="match status" value="1"/>
</dbReference>
<evidence type="ECO:0000256" key="2">
    <source>
        <dbReference type="SAM" id="Phobius"/>
    </source>
</evidence>